<name>A0A1M6SF76_9AQUI</name>
<evidence type="ECO:0000313" key="2">
    <source>
        <dbReference type="Proteomes" id="UP000189810"/>
    </source>
</evidence>
<dbReference type="Proteomes" id="UP000189810">
    <property type="component" value="Chromosome I"/>
</dbReference>
<gene>
    <name evidence="1" type="ORF">SAMN05444391_1012</name>
</gene>
<evidence type="ECO:0000313" key="1">
    <source>
        <dbReference type="EMBL" id="SHK43412.1"/>
    </source>
</evidence>
<dbReference type="OrthoDB" id="14317at2"/>
<dbReference type="EMBL" id="LT670846">
    <property type="protein sequence ID" value="SHK43412.1"/>
    <property type="molecule type" value="Genomic_DNA"/>
</dbReference>
<dbReference type="AlphaFoldDB" id="A0A1M6SF76"/>
<organism evidence="1 2">
    <name type="scientific">Thermocrinis minervae</name>
    <dbReference type="NCBI Taxonomy" id="381751"/>
    <lineage>
        <taxon>Bacteria</taxon>
        <taxon>Pseudomonadati</taxon>
        <taxon>Aquificota</taxon>
        <taxon>Aquificia</taxon>
        <taxon>Aquificales</taxon>
        <taxon>Aquificaceae</taxon>
        <taxon>Thermocrinis</taxon>
    </lineage>
</organism>
<proteinExistence type="predicted"/>
<accession>A0A1M6SF76</accession>
<keyword evidence="2" id="KW-1185">Reference proteome</keyword>
<dbReference type="RefSeq" id="WP_079654128.1">
    <property type="nucleotide sequence ID" value="NZ_LT670846.1"/>
</dbReference>
<protein>
    <submittedName>
        <fullName evidence="1">Uncharacterized protein</fullName>
    </submittedName>
</protein>
<dbReference type="STRING" id="381751.SAMN05444391_1012"/>
<sequence>MASYKSYYKELKEYVLSLKGVPFLSPKEKLYLQLLEREGYPLEIVKAAISKHYMSLPQEERSKSPLYASFHILKRLASKKDTKEKGYESWREVFYQKIKQVEGFLKMESVPEPKDESQAQEILQSLESKLVKELWEKLSDEEKKAILKKFSSWKNNQELYRLLVKQEVLRRFGLKPFSLYVK</sequence>
<reference evidence="1 2" key="1">
    <citation type="submission" date="2016-11" db="EMBL/GenBank/DDBJ databases">
        <authorList>
            <person name="Jaros S."/>
            <person name="Januszkiewicz K."/>
            <person name="Wedrychowicz H."/>
        </authorList>
    </citation>
    <scope>NUCLEOTIDE SEQUENCE [LARGE SCALE GENOMIC DNA]</scope>
    <source>
        <strain evidence="1 2">DSM 19557</strain>
    </source>
</reference>